<dbReference type="GO" id="GO:0016787">
    <property type="term" value="F:hydrolase activity"/>
    <property type="evidence" value="ECO:0007669"/>
    <property type="project" value="UniProtKB-KW"/>
</dbReference>
<comment type="similarity">
    <text evidence="1">Belongs to the peptidase S33 family.</text>
</comment>
<sequence>MRGFTDAGYIAPGPRRQTRWSAARFLAAGVLVVLIIGVPVVLIDALCSSVRHDFCPWSGSGHEDSGPFDFKWSSIDASETLQFHSCYDGLECAKLKLPLDYFNGTHSNKTISLALAKLPAQVPVDDPRYAGPMLINPGGPGGSGVGLAVAGARSLQTIVDSSKDPNSPEALASKHASSARYYDVIGFDPRGIGATEPAAECLPDGPTTWSWDLRRRSEGNLDSSDAALGRLWSMEHAWGASCKQVMDEEDGPDIKQYMTTASVARDMLEIIERHADYVADHLAEKRKTSSTVIAKKPKLQYWGFSYGTYLGYTFASMFPDRVGRLVLDGVVNSDDYNASLGKGSLHDAEKAQQSIYSYCAAAGPDKCALARSGSTPKDIEERVHTILSSVYHNPIPLSSPYGPEVLTWSDVRMVLFASLYQPSGIFPLAAQLLLAVEARSGEILEEYALGMRPLHVYSCPVNGTVGLKLPTDVPEIAILCSDGEVQNGDYNRFEDYWHDLEKTSPTSGAIWSTLRIKCLAWKIRAAYRFTGKFGANTSHPILFVSNTADPVTPLVSGRIMSERFPGSVQLIQDSAGHCSSALPTPCTINAIKKYFQTGILPEPHTVCIPPSSPFSMNSTDPDSPFYDSSLLAPRQSETLDFNAQAVHMWVEQSSHQQSQELLLGEAGQENMEAAEHFSRWFAENGGFFPTTHNRRRVNEVIRALSTSDDDWVET</sequence>
<evidence type="ECO:0000256" key="1">
    <source>
        <dbReference type="ARBA" id="ARBA00010088"/>
    </source>
</evidence>
<evidence type="ECO:0000313" key="6">
    <source>
        <dbReference type="EMBL" id="KAF2118555.1"/>
    </source>
</evidence>
<dbReference type="AlphaFoldDB" id="A0A6A5ZH80"/>
<keyword evidence="7" id="KW-1185">Reference proteome</keyword>
<keyword evidence="3" id="KW-0812">Transmembrane</keyword>
<dbReference type="InterPro" id="IPR000073">
    <property type="entry name" value="AB_hydrolase_1"/>
</dbReference>
<dbReference type="InterPro" id="IPR051601">
    <property type="entry name" value="Serine_prot/Carboxylest_S33"/>
</dbReference>
<name>A0A6A5ZH80_9PLEO</name>
<dbReference type="OrthoDB" id="425534at2759"/>
<protein>
    <submittedName>
        <fullName evidence="6">TAP-like protein-domain-containing protein</fullName>
    </submittedName>
</protein>
<dbReference type="InterPro" id="IPR029058">
    <property type="entry name" value="AB_hydrolase_fold"/>
</dbReference>
<feature type="transmembrane region" description="Helical" evidence="3">
    <location>
        <begin position="25"/>
        <end position="46"/>
    </location>
</feature>
<evidence type="ECO:0000313" key="7">
    <source>
        <dbReference type="Proteomes" id="UP000799770"/>
    </source>
</evidence>
<gene>
    <name evidence="6" type="ORF">BDV96DRAFT_570161</name>
</gene>
<dbReference type="Pfam" id="PF00561">
    <property type="entry name" value="Abhydrolase_1"/>
    <property type="match status" value="1"/>
</dbReference>
<evidence type="ECO:0000256" key="3">
    <source>
        <dbReference type="SAM" id="Phobius"/>
    </source>
</evidence>
<keyword evidence="3" id="KW-1133">Transmembrane helix</keyword>
<dbReference type="EMBL" id="ML977317">
    <property type="protein sequence ID" value="KAF2118555.1"/>
    <property type="molecule type" value="Genomic_DNA"/>
</dbReference>
<proteinExistence type="inferred from homology"/>
<dbReference type="Proteomes" id="UP000799770">
    <property type="component" value="Unassembled WGS sequence"/>
</dbReference>
<dbReference type="Pfam" id="PF08386">
    <property type="entry name" value="Abhydrolase_4"/>
    <property type="match status" value="1"/>
</dbReference>
<organism evidence="6 7">
    <name type="scientific">Lophiotrema nucula</name>
    <dbReference type="NCBI Taxonomy" id="690887"/>
    <lineage>
        <taxon>Eukaryota</taxon>
        <taxon>Fungi</taxon>
        <taxon>Dikarya</taxon>
        <taxon>Ascomycota</taxon>
        <taxon>Pezizomycotina</taxon>
        <taxon>Dothideomycetes</taxon>
        <taxon>Pleosporomycetidae</taxon>
        <taxon>Pleosporales</taxon>
        <taxon>Lophiotremataceae</taxon>
        <taxon>Lophiotrema</taxon>
    </lineage>
</organism>
<evidence type="ECO:0000259" key="4">
    <source>
        <dbReference type="Pfam" id="PF00561"/>
    </source>
</evidence>
<dbReference type="PANTHER" id="PTHR43248">
    <property type="entry name" value="2-SUCCINYL-6-HYDROXY-2,4-CYCLOHEXADIENE-1-CARBOXYLATE SYNTHASE"/>
    <property type="match status" value="1"/>
</dbReference>
<keyword evidence="2" id="KW-0378">Hydrolase</keyword>
<accession>A0A6A5ZH80</accession>
<reference evidence="6" key="1">
    <citation type="journal article" date="2020" name="Stud. Mycol.">
        <title>101 Dothideomycetes genomes: a test case for predicting lifestyles and emergence of pathogens.</title>
        <authorList>
            <person name="Haridas S."/>
            <person name="Albert R."/>
            <person name="Binder M."/>
            <person name="Bloem J."/>
            <person name="Labutti K."/>
            <person name="Salamov A."/>
            <person name="Andreopoulos B."/>
            <person name="Baker S."/>
            <person name="Barry K."/>
            <person name="Bills G."/>
            <person name="Bluhm B."/>
            <person name="Cannon C."/>
            <person name="Castanera R."/>
            <person name="Culley D."/>
            <person name="Daum C."/>
            <person name="Ezra D."/>
            <person name="Gonzalez J."/>
            <person name="Henrissat B."/>
            <person name="Kuo A."/>
            <person name="Liang C."/>
            <person name="Lipzen A."/>
            <person name="Lutzoni F."/>
            <person name="Magnuson J."/>
            <person name="Mondo S."/>
            <person name="Nolan M."/>
            <person name="Ohm R."/>
            <person name="Pangilinan J."/>
            <person name="Park H.-J."/>
            <person name="Ramirez L."/>
            <person name="Alfaro M."/>
            <person name="Sun H."/>
            <person name="Tritt A."/>
            <person name="Yoshinaga Y."/>
            <person name="Zwiers L.-H."/>
            <person name="Turgeon B."/>
            <person name="Goodwin S."/>
            <person name="Spatafora J."/>
            <person name="Crous P."/>
            <person name="Grigoriev I."/>
        </authorList>
    </citation>
    <scope>NUCLEOTIDE SEQUENCE</scope>
    <source>
        <strain evidence="6">CBS 627.86</strain>
    </source>
</reference>
<dbReference type="SUPFAM" id="SSF53474">
    <property type="entry name" value="alpha/beta-Hydrolases"/>
    <property type="match status" value="1"/>
</dbReference>
<dbReference type="PANTHER" id="PTHR43248:SF25">
    <property type="entry name" value="AB HYDROLASE-1 DOMAIN-CONTAINING PROTEIN-RELATED"/>
    <property type="match status" value="1"/>
</dbReference>
<feature type="domain" description="AB hydrolase-1" evidence="4">
    <location>
        <begin position="132"/>
        <end position="340"/>
    </location>
</feature>
<evidence type="ECO:0000259" key="5">
    <source>
        <dbReference type="Pfam" id="PF08386"/>
    </source>
</evidence>
<dbReference type="InterPro" id="IPR013595">
    <property type="entry name" value="Pept_S33_TAP-like_C"/>
</dbReference>
<dbReference type="Gene3D" id="3.40.50.1820">
    <property type="entry name" value="alpha/beta hydrolase"/>
    <property type="match status" value="1"/>
</dbReference>
<evidence type="ECO:0000256" key="2">
    <source>
        <dbReference type="ARBA" id="ARBA00022801"/>
    </source>
</evidence>
<feature type="domain" description="Peptidase S33 tripeptidyl aminopeptidase-like C-terminal" evidence="5">
    <location>
        <begin position="505"/>
        <end position="607"/>
    </location>
</feature>
<keyword evidence="3" id="KW-0472">Membrane</keyword>